<organism evidence="8 10">
    <name type="scientific">Halobacterium salinarum (strain ATCC 33171 / DSM 3754 / JCM 8978 / NBRC 102687 / NCIMB 764 / 91-R6)</name>
    <dbReference type="NCBI Taxonomy" id="2597657"/>
    <lineage>
        <taxon>Archaea</taxon>
        <taxon>Methanobacteriati</taxon>
        <taxon>Methanobacteriota</taxon>
        <taxon>Stenosarchaea group</taxon>
        <taxon>Halobacteria</taxon>
        <taxon>Halobacteriales</taxon>
        <taxon>Halobacteriaceae</taxon>
        <taxon>Halobacterium</taxon>
    </lineage>
</organism>
<dbReference type="GeneID" id="68695210"/>
<dbReference type="Gene3D" id="3.30.1330.20">
    <property type="entry name" value="Tubulin/FtsZ, C-terminal domain"/>
    <property type="match status" value="1"/>
</dbReference>
<keyword evidence="5 6" id="KW-0342">GTP-binding</keyword>
<feature type="domain" description="Tubulin/FtsZ GTPase" evidence="7">
    <location>
        <begin position="2"/>
        <end position="193"/>
    </location>
</feature>
<protein>
    <recommendedName>
        <fullName evidence="6">Tubulin-like protein CetZ</fullName>
    </recommendedName>
</protein>
<dbReference type="PANTHER" id="PTHR30314">
    <property type="entry name" value="CELL DIVISION PROTEIN FTSZ-RELATED"/>
    <property type="match status" value="1"/>
</dbReference>
<evidence type="ECO:0000256" key="4">
    <source>
        <dbReference type="ARBA" id="ARBA00022960"/>
    </source>
</evidence>
<dbReference type="FunFam" id="3.40.50.1440:FF:000051">
    <property type="entry name" value="Tubulin-like protein CetZ"/>
    <property type="match status" value="1"/>
</dbReference>
<dbReference type="GO" id="GO:0005525">
    <property type="term" value="F:GTP binding"/>
    <property type="evidence" value="ECO:0007669"/>
    <property type="project" value="UniProtKB-UniRule"/>
</dbReference>
<keyword evidence="9" id="KW-0132">Cell division</keyword>
<evidence type="ECO:0000259" key="7">
    <source>
        <dbReference type="SMART" id="SM00864"/>
    </source>
</evidence>
<reference evidence="8 10" key="1">
    <citation type="journal article" date="2019" name="Microbiol. Resour. Announc.">
        <title>The Genome Sequence of the Halobacterium salinarum Type Strain Is Closely Related to That of Laboratory Strains NRC-1 and R1.</title>
        <authorList>
            <person name="Pfeiffer F."/>
            <person name="Marchfelder A."/>
            <person name="Habermann B."/>
            <person name="Dyall-Smith M.L."/>
        </authorList>
    </citation>
    <scope>NUCLEOTIDE SEQUENCE [LARGE SCALE GENOMIC DNA]</scope>
    <source>
        <strain evidence="8">91-R6</strain>
        <strain evidence="10">ATCC 33171 / DSM 3754 / JCM 8978 / NBRC 102687 / NCIMB 764 / 91-R6</strain>
        <plasmid evidence="10">phsal1</plasmid>
    </source>
</reference>
<feature type="binding site" evidence="6">
    <location>
        <position position="167"/>
    </location>
    <ligand>
        <name>GTP</name>
        <dbReference type="ChEBI" id="CHEBI:37565"/>
    </ligand>
</feature>
<accession>A0A4D6GW06</accession>
<evidence type="ECO:0000256" key="5">
    <source>
        <dbReference type="ARBA" id="ARBA00023134"/>
    </source>
</evidence>
<evidence type="ECO:0000313" key="8">
    <source>
        <dbReference type="EMBL" id="QCC46034.1"/>
    </source>
</evidence>
<reference evidence="8" key="3">
    <citation type="journal article" name="MicrobiologyOpen">
        <title>Whole-genome comparison between the type strain of Halobacterium salinarum (DSM 3754(T)) and the laboratory strains R1 and NRC-1.</title>
        <authorList>
            <person name="Pfeiffer F."/>
            <person name="Losensky G."/>
            <person name="Marchfelder A."/>
            <person name="Habermann B."/>
            <person name="Dyall-Smith M."/>
        </authorList>
    </citation>
    <scope>NUCLEOTIDE SEQUENCE</scope>
    <source>
        <strain evidence="8">91-R6</strain>
    </source>
</reference>
<evidence type="ECO:0000313" key="10">
    <source>
        <dbReference type="Proteomes" id="UP000296216"/>
    </source>
</evidence>
<geneLocation type="plasmid" evidence="8">
    <name>pHSAL1</name>
</geneLocation>
<dbReference type="InterPro" id="IPR032907">
    <property type="entry name" value="CetZ"/>
</dbReference>
<dbReference type="EMBL" id="CP038632">
    <property type="protein sequence ID" value="QCC46034.1"/>
    <property type="molecule type" value="Genomic_DNA"/>
</dbReference>
<evidence type="ECO:0000256" key="6">
    <source>
        <dbReference type="HAMAP-Rule" id="MF_01946"/>
    </source>
</evidence>
<comment type="function">
    <text evidence="6">Involved in cell shape control.</text>
</comment>
<dbReference type="SMART" id="SM00864">
    <property type="entry name" value="Tubulin"/>
    <property type="match status" value="1"/>
</dbReference>
<dbReference type="InterPro" id="IPR036525">
    <property type="entry name" value="Tubulin/FtsZ_GTPase_sf"/>
</dbReference>
<keyword evidence="9" id="KW-0131">Cell cycle</keyword>
<dbReference type="GO" id="GO:0005737">
    <property type="term" value="C:cytoplasm"/>
    <property type="evidence" value="ECO:0007669"/>
    <property type="project" value="UniProtKB-SubCell"/>
</dbReference>
<dbReference type="SUPFAM" id="SSF52490">
    <property type="entry name" value="Tubulin nucleotide-binding domain-like"/>
    <property type="match status" value="1"/>
</dbReference>
<comment type="similarity">
    <text evidence="1 6">Belongs to the CetZ family.</text>
</comment>
<proteinExistence type="inferred from homology"/>
<comment type="caution">
    <text evidence="6">Lacks conserved residue(s) required for the propagation of feature annotation.</text>
</comment>
<dbReference type="InterPro" id="IPR003008">
    <property type="entry name" value="Tubulin_FtsZ_GTPase"/>
</dbReference>
<dbReference type="InterPro" id="IPR037103">
    <property type="entry name" value="Tubulin/FtsZ-like_C"/>
</dbReference>
<evidence type="ECO:0000256" key="2">
    <source>
        <dbReference type="ARBA" id="ARBA00022490"/>
    </source>
</evidence>
<dbReference type="Pfam" id="PF21011">
    <property type="entry name" value="CetZ_C"/>
    <property type="match status" value="1"/>
</dbReference>
<sequence length="361" mass="37752">MRVVAIGVGGAGGRIVDALHEDDSTREASYLAGGSVLETDRGALAALDAVSEEDRHHFGHSGFGGDADSPRERIEALAEDDHVEMRRAVDSAITSDAAAIIVIAGVGGATGSVIAPKLTDALQRIYDRPVYAVSVLPATHEEVPPENPARAIAAFESAANAQLVFDNDAWVDDRNDVEDVTDGLNAELAMRLGALFSAGEAVTAESVGQRVVDASEVISTLDEGGLATIGFARQPLGTDGDDGSLLDRARELVGMDETTVDEVESIKAVETTLRQATNGRLTFDCPRDAARSGLLVVSGPPEWLHQTAVSDGQSWLADEIGSVQLRTGDNPMPGGDELTILVLLGGIRGAPRIKEIQAATD</sequence>
<reference evidence="9 11" key="2">
    <citation type="submission" date="2019-07" db="EMBL/GenBank/DDBJ databases">
        <title>Genomic Encyclopedia of Archaeal and Bacterial Type Strains, Phase II (KMG-II): from individual species to whole genera.</title>
        <authorList>
            <person name="Goeker M."/>
        </authorList>
    </citation>
    <scope>NUCLEOTIDE SEQUENCE [LARGE SCALE GENOMIC DNA]</scope>
    <source>
        <strain evidence="9 11">DSM 3754</strain>
    </source>
</reference>
<dbReference type="PANTHER" id="PTHR30314:SF10">
    <property type="entry name" value="TUBULIN-LIKE PROTEIN CETZ"/>
    <property type="match status" value="1"/>
</dbReference>
<name>A0A4D6GW06_HALS9</name>
<keyword evidence="8" id="KW-0614">Plasmid</keyword>
<dbReference type="Gene3D" id="3.40.50.1440">
    <property type="entry name" value="Tubulin/FtsZ, GTPase domain"/>
    <property type="match status" value="1"/>
</dbReference>
<dbReference type="InterPro" id="IPR048737">
    <property type="entry name" value="CetZ_C"/>
</dbReference>
<geneLocation type="plasmid" evidence="10">
    <name>phsal1</name>
</geneLocation>
<dbReference type="GO" id="GO:0003924">
    <property type="term" value="F:GTPase activity"/>
    <property type="evidence" value="ECO:0007669"/>
    <property type="project" value="InterPro"/>
</dbReference>
<evidence type="ECO:0000256" key="1">
    <source>
        <dbReference type="ARBA" id="ARBA00006877"/>
    </source>
</evidence>
<keyword evidence="3 6" id="KW-0547">Nucleotide-binding</keyword>
<evidence type="ECO:0000313" key="11">
    <source>
        <dbReference type="Proteomes" id="UP000323075"/>
    </source>
</evidence>
<feature type="binding site" evidence="6">
    <location>
        <position position="185"/>
    </location>
    <ligand>
        <name>GTP</name>
        <dbReference type="ChEBI" id="CHEBI:37565"/>
    </ligand>
</feature>
<dbReference type="GO" id="GO:0032153">
    <property type="term" value="C:cell division site"/>
    <property type="evidence" value="ECO:0007669"/>
    <property type="project" value="TreeGrafter"/>
</dbReference>
<dbReference type="InterPro" id="IPR045061">
    <property type="entry name" value="FtsZ/CetZ"/>
</dbReference>
<dbReference type="RefSeq" id="WP_010904119.1">
    <property type="nucleotide sequence ID" value="NZ_VRYN01000008.1"/>
</dbReference>
<dbReference type="Proteomes" id="UP000323075">
    <property type="component" value="Unassembled WGS sequence"/>
</dbReference>
<evidence type="ECO:0000256" key="3">
    <source>
        <dbReference type="ARBA" id="ARBA00022741"/>
    </source>
</evidence>
<dbReference type="GO" id="GO:0051301">
    <property type="term" value="P:cell division"/>
    <property type="evidence" value="ECO:0007669"/>
    <property type="project" value="UniProtKB-KW"/>
</dbReference>
<dbReference type="CDD" id="cd02202">
    <property type="entry name" value="CetZ_tubulin-like"/>
    <property type="match status" value="1"/>
</dbReference>
<dbReference type="AlphaFoldDB" id="A0A4D6GW06"/>
<feature type="binding site" evidence="6">
    <location>
        <begin position="109"/>
        <end position="111"/>
    </location>
    <ligand>
        <name>GTP</name>
        <dbReference type="ChEBI" id="CHEBI:37565"/>
    </ligand>
</feature>
<dbReference type="Pfam" id="PF00091">
    <property type="entry name" value="Tubulin"/>
    <property type="match status" value="1"/>
</dbReference>
<dbReference type="GO" id="GO:0008360">
    <property type="term" value="P:regulation of cell shape"/>
    <property type="evidence" value="ECO:0007669"/>
    <property type="project" value="UniProtKB-UniRule"/>
</dbReference>
<evidence type="ECO:0000313" key="9">
    <source>
        <dbReference type="EMBL" id="TYO74987.1"/>
    </source>
</evidence>
<comment type="subcellular location">
    <subcellularLocation>
        <location evidence="6">Cytoplasm</location>
    </subcellularLocation>
</comment>
<dbReference type="EMBL" id="VRYN01000008">
    <property type="protein sequence ID" value="TYO74987.1"/>
    <property type="molecule type" value="Genomic_DNA"/>
</dbReference>
<keyword evidence="4 6" id="KW-0133">Cell shape</keyword>
<keyword evidence="2 6" id="KW-0963">Cytoplasm</keyword>
<gene>
    <name evidence="8" type="primary">ftsZ5</name>
    <name evidence="6" type="synonym">cetZ</name>
    <name evidence="9" type="ORF">APQ99_02117</name>
    <name evidence="8" type="ORF">HBSAL_12270</name>
</gene>
<dbReference type="HAMAP" id="MF_01946">
    <property type="entry name" value="CetZ"/>
    <property type="match status" value="1"/>
</dbReference>
<dbReference type="Proteomes" id="UP000296216">
    <property type="component" value="Plasmid pHSAL1"/>
</dbReference>